<dbReference type="Proteomes" id="UP000215413">
    <property type="component" value="Unassembled WGS sequence"/>
</dbReference>
<reference evidence="2" key="1">
    <citation type="submission" date="2017-04" db="EMBL/GenBank/DDBJ databases">
        <title>Finegoldia magna isolated from orthopedic joint implant-associated infections.</title>
        <authorList>
            <person name="Bjorklund S."/>
            <person name="Bruggemann H."/>
            <person name="Jensen A."/>
            <person name="Hellmark B."/>
            <person name="Soderquist B."/>
        </authorList>
    </citation>
    <scope>NUCLEOTIDE SEQUENCE [LARGE SCALE GENOMIC DNA]</scope>
    <source>
        <strain evidence="2">CCUG 54800</strain>
    </source>
</reference>
<dbReference type="Pfam" id="PF01371">
    <property type="entry name" value="Trp_repressor"/>
    <property type="match status" value="1"/>
</dbReference>
<dbReference type="NCBIfam" id="TIGR02531">
    <property type="entry name" value="yecD_yerC"/>
    <property type="match status" value="1"/>
</dbReference>
<name>A0A233V3Y9_FINMA</name>
<dbReference type="GO" id="GO:0003700">
    <property type="term" value="F:DNA-binding transcription factor activity"/>
    <property type="evidence" value="ECO:0007669"/>
    <property type="project" value="InterPro"/>
</dbReference>
<dbReference type="GO" id="GO:0043565">
    <property type="term" value="F:sequence-specific DNA binding"/>
    <property type="evidence" value="ECO:0007669"/>
    <property type="project" value="InterPro"/>
</dbReference>
<dbReference type="RefSeq" id="WP_094205919.1">
    <property type="nucleotide sequence ID" value="NZ_NDYC01000026.1"/>
</dbReference>
<sequence>MAEINIKDNTLNEFFDAIMMLHGKEELQRFFEDVCTMRELHSISQRLEVAKLLKIRKTYSEIEKDTGASTATISRVNRSLQNGAQGYELVLDTLIARNLEEKRKRKQK</sequence>
<protein>
    <submittedName>
        <fullName evidence="1">TrpR family protein YerC/YecD</fullName>
    </submittedName>
</protein>
<dbReference type="PIRSF" id="PIRSF012508">
    <property type="entry name" value="YerC"/>
    <property type="match status" value="1"/>
</dbReference>
<dbReference type="InterPro" id="IPR013368">
    <property type="entry name" value="YecD_YerC"/>
</dbReference>
<dbReference type="SUPFAM" id="SSF48295">
    <property type="entry name" value="TrpR-like"/>
    <property type="match status" value="1"/>
</dbReference>
<evidence type="ECO:0000313" key="1">
    <source>
        <dbReference type="EMBL" id="OXZ27094.1"/>
    </source>
</evidence>
<comment type="caution">
    <text evidence="1">The sequence shown here is derived from an EMBL/GenBank/DDBJ whole genome shotgun (WGS) entry which is preliminary data.</text>
</comment>
<proteinExistence type="predicted"/>
<organism evidence="1 2">
    <name type="scientific">Finegoldia magna</name>
    <name type="common">Peptostreptococcus magnus</name>
    <dbReference type="NCBI Taxonomy" id="1260"/>
    <lineage>
        <taxon>Bacteria</taxon>
        <taxon>Bacillati</taxon>
        <taxon>Bacillota</taxon>
        <taxon>Tissierellia</taxon>
        <taxon>Tissierellales</taxon>
        <taxon>Peptoniphilaceae</taxon>
        <taxon>Finegoldia</taxon>
    </lineage>
</organism>
<accession>A0A233V3Y9</accession>
<dbReference type="PANTHER" id="PTHR40080">
    <property type="entry name" value="LMO1763 PROTEIN"/>
    <property type="match status" value="1"/>
</dbReference>
<dbReference type="Gene3D" id="1.10.1270.10">
    <property type="entry name" value="TrpR-like"/>
    <property type="match status" value="1"/>
</dbReference>
<dbReference type="InterPro" id="IPR038116">
    <property type="entry name" value="TrpR-like_sf"/>
</dbReference>
<evidence type="ECO:0000313" key="2">
    <source>
        <dbReference type="Proteomes" id="UP000215413"/>
    </source>
</evidence>
<dbReference type="PANTHER" id="PTHR40080:SF1">
    <property type="entry name" value="TRPR-LIKE PROTEIN YERC_YECD"/>
    <property type="match status" value="1"/>
</dbReference>
<dbReference type="InterPro" id="IPR010921">
    <property type="entry name" value="Trp_repressor/repl_initiator"/>
</dbReference>
<dbReference type="AlphaFoldDB" id="A0A233V3Y9"/>
<dbReference type="InterPro" id="IPR000831">
    <property type="entry name" value="Trp_repress"/>
</dbReference>
<dbReference type="EMBL" id="NDYC01000026">
    <property type="protein sequence ID" value="OXZ27094.1"/>
    <property type="molecule type" value="Genomic_DNA"/>
</dbReference>
<gene>
    <name evidence="1" type="ORF">B9N49_05820</name>
</gene>